<sequence length="57" mass="6454">MGLALNHKRPGLDLHWIAGHDFGLLRLKGEAGYKRARHDDYLIAMVPLQGTADCRRK</sequence>
<dbReference type="RefSeq" id="WP_264880721.1">
    <property type="nucleotide sequence ID" value="NZ_JAPDOB010000001.1"/>
</dbReference>
<comment type="caution">
    <text evidence="1">The sequence shown here is derived from an EMBL/GenBank/DDBJ whole genome shotgun (WGS) entry which is preliminary data.</text>
</comment>
<reference evidence="1 2" key="1">
    <citation type="submission" date="2022-10" db="EMBL/GenBank/DDBJ databases">
        <title>Sphingomonas sp.</title>
        <authorList>
            <person name="Jin C."/>
        </authorList>
    </citation>
    <scope>NUCLEOTIDE SEQUENCE [LARGE SCALE GENOMIC DNA]</scope>
    <source>
        <strain evidence="1 2">BN140010</strain>
    </source>
</reference>
<keyword evidence="2" id="KW-1185">Reference proteome</keyword>
<name>A0ABT3JDB1_9SPHN</name>
<evidence type="ECO:0000313" key="1">
    <source>
        <dbReference type="EMBL" id="MCW3796781.1"/>
    </source>
</evidence>
<protein>
    <submittedName>
        <fullName evidence="1">Uncharacterized protein</fullName>
    </submittedName>
</protein>
<dbReference type="EMBL" id="JAPDOB010000001">
    <property type="protein sequence ID" value="MCW3796781.1"/>
    <property type="molecule type" value="Genomic_DNA"/>
</dbReference>
<gene>
    <name evidence="1" type="ORF">OMW55_03040</name>
</gene>
<organism evidence="1 2">
    <name type="scientific">Sphingomonas arvum</name>
    <dbReference type="NCBI Taxonomy" id="2992113"/>
    <lineage>
        <taxon>Bacteria</taxon>
        <taxon>Pseudomonadati</taxon>
        <taxon>Pseudomonadota</taxon>
        <taxon>Alphaproteobacteria</taxon>
        <taxon>Sphingomonadales</taxon>
        <taxon>Sphingomonadaceae</taxon>
        <taxon>Sphingomonas</taxon>
    </lineage>
</organism>
<accession>A0ABT3JDB1</accession>
<proteinExistence type="predicted"/>
<evidence type="ECO:0000313" key="2">
    <source>
        <dbReference type="Proteomes" id="UP001526246"/>
    </source>
</evidence>
<dbReference type="Proteomes" id="UP001526246">
    <property type="component" value="Unassembled WGS sequence"/>
</dbReference>